<dbReference type="Pfam" id="PF00149">
    <property type="entry name" value="Metallophos"/>
    <property type="match status" value="1"/>
</dbReference>
<feature type="domain" description="Calcineurin-like phosphoesterase" evidence="1">
    <location>
        <begin position="2"/>
        <end position="195"/>
    </location>
</feature>
<dbReference type="InterPro" id="IPR014578">
    <property type="entry name" value="Pesterase_CT488"/>
</dbReference>
<dbReference type="InterPro" id="IPR029052">
    <property type="entry name" value="Metallo-depent_PP-like"/>
</dbReference>
<proteinExistence type="predicted"/>
<dbReference type="InterPro" id="IPR051158">
    <property type="entry name" value="Metallophosphoesterase_sf"/>
</dbReference>
<dbReference type="EMBL" id="LT669839">
    <property type="protein sequence ID" value="SHD77889.1"/>
    <property type="molecule type" value="Genomic_DNA"/>
</dbReference>
<keyword evidence="3" id="KW-1185">Reference proteome</keyword>
<name>M1Z5S9_9FIRM</name>
<protein>
    <submittedName>
        <fullName evidence="2">Ser/Thr protein phosphatase family protein</fullName>
    </submittedName>
</protein>
<dbReference type="AlphaFoldDB" id="M1Z5S9"/>
<dbReference type="OrthoDB" id="8610138at2"/>
<dbReference type="HOGENOM" id="CLU_1183887_0_0_9"/>
<gene>
    <name evidence="2" type="ORF">CUESP1_2543</name>
</gene>
<sequence>MIYGIGDLHLDYSKEKPMDIFGANWVDHEEKLFNNWKRIVKDNDLVLLPGDISWALKLKEAYYDLKRIDELPGHKIITKGNHDYWWQGPKKLKELNLKTITFIQNNSYIYDDIGIGGTRGWISEDYEGFDSQDQKVFNRELNRLELSLLSIGKDVHFKIAMLHYPPFNMDLTPNKFVDLMVKHNIDICIYGHLHAEGHRFIVEDRIYGIQFYCVSSDFIDFKPKKII</sequence>
<dbReference type="Proteomes" id="UP000245423">
    <property type="component" value="Chromosome 1"/>
</dbReference>
<dbReference type="SUPFAM" id="SSF56300">
    <property type="entry name" value="Metallo-dependent phosphatases"/>
    <property type="match status" value="1"/>
</dbReference>
<organism evidence="2 3">
    <name type="scientific">[Clostridium] ultunense Esp</name>
    <dbReference type="NCBI Taxonomy" id="1288971"/>
    <lineage>
        <taxon>Bacteria</taxon>
        <taxon>Bacillati</taxon>
        <taxon>Bacillota</taxon>
        <taxon>Tissierellia</taxon>
        <taxon>Tissierellales</taxon>
        <taxon>Tepidimicrobiaceae</taxon>
        <taxon>Schnuerera</taxon>
    </lineage>
</organism>
<evidence type="ECO:0000313" key="3">
    <source>
        <dbReference type="Proteomes" id="UP000245423"/>
    </source>
</evidence>
<dbReference type="RefSeq" id="WP_005582759.1">
    <property type="nucleotide sequence ID" value="NZ_LT669839.1"/>
</dbReference>
<evidence type="ECO:0000259" key="1">
    <source>
        <dbReference type="Pfam" id="PF00149"/>
    </source>
</evidence>
<dbReference type="PANTHER" id="PTHR31302">
    <property type="entry name" value="TRANSMEMBRANE PROTEIN WITH METALLOPHOSPHOESTERASE DOMAIN-RELATED"/>
    <property type="match status" value="1"/>
</dbReference>
<dbReference type="Gene3D" id="3.60.21.10">
    <property type="match status" value="1"/>
</dbReference>
<dbReference type="InterPro" id="IPR004843">
    <property type="entry name" value="Calcineurin-like_PHP"/>
</dbReference>
<dbReference type="PANTHER" id="PTHR31302:SF22">
    <property type="entry name" value="PHOSPHOESTERASE"/>
    <property type="match status" value="1"/>
</dbReference>
<evidence type="ECO:0000313" key="2">
    <source>
        <dbReference type="EMBL" id="SHD77889.1"/>
    </source>
</evidence>
<reference evidence="2 3" key="1">
    <citation type="submission" date="2016-11" db="EMBL/GenBank/DDBJ databases">
        <authorList>
            <person name="Manzoor S."/>
        </authorList>
    </citation>
    <scope>NUCLEOTIDE SEQUENCE [LARGE SCALE GENOMIC DNA]</scope>
    <source>
        <strain evidence="2">Clostridium ultunense strain Esp</strain>
    </source>
</reference>
<dbReference type="GO" id="GO:0016787">
    <property type="term" value="F:hydrolase activity"/>
    <property type="evidence" value="ECO:0007669"/>
    <property type="project" value="InterPro"/>
</dbReference>
<accession>M1Z5S9</accession>
<dbReference type="PIRSF" id="PIRSF033094">
    <property type="entry name" value="Pesterase_CT488"/>
    <property type="match status" value="1"/>
</dbReference>